<feature type="compositionally biased region" description="Basic and acidic residues" evidence="1">
    <location>
        <begin position="35"/>
        <end position="51"/>
    </location>
</feature>
<dbReference type="EMBL" id="KN835413">
    <property type="protein sequence ID" value="KIK38063.1"/>
    <property type="molecule type" value="Genomic_DNA"/>
</dbReference>
<keyword evidence="3" id="KW-1185">Reference proteome</keyword>
<dbReference type="OrthoDB" id="70376at2759"/>
<feature type="region of interest" description="Disordered" evidence="1">
    <location>
        <begin position="138"/>
        <end position="159"/>
    </location>
</feature>
<feature type="compositionally biased region" description="Polar residues" evidence="1">
    <location>
        <begin position="149"/>
        <end position="158"/>
    </location>
</feature>
<reference evidence="2 3" key="1">
    <citation type="submission" date="2014-04" db="EMBL/GenBank/DDBJ databases">
        <authorList>
            <consortium name="DOE Joint Genome Institute"/>
            <person name="Kuo A."/>
            <person name="Ruytinx J."/>
            <person name="Rineau F."/>
            <person name="Colpaert J."/>
            <person name="Kohler A."/>
            <person name="Nagy L.G."/>
            <person name="Floudas D."/>
            <person name="Copeland A."/>
            <person name="Barry K.W."/>
            <person name="Cichocki N."/>
            <person name="Veneault-Fourrey C."/>
            <person name="LaButti K."/>
            <person name="Lindquist E.A."/>
            <person name="Lipzen A."/>
            <person name="Lundell T."/>
            <person name="Morin E."/>
            <person name="Murat C."/>
            <person name="Sun H."/>
            <person name="Tunlid A."/>
            <person name="Henrissat B."/>
            <person name="Grigoriev I.V."/>
            <person name="Hibbett D.S."/>
            <person name="Martin F."/>
            <person name="Nordberg H.P."/>
            <person name="Cantor M.N."/>
            <person name="Hua S.X."/>
        </authorList>
    </citation>
    <scope>NUCLEOTIDE SEQUENCE [LARGE SCALE GENOMIC DNA]</scope>
    <source>
        <strain evidence="2 3">UH-Slu-Lm8-n1</strain>
    </source>
</reference>
<accession>A0A0D0B299</accession>
<evidence type="ECO:0000313" key="2">
    <source>
        <dbReference type="EMBL" id="KIK38063.1"/>
    </source>
</evidence>
<evidence type="ECO:0000256" key="1">
    <source>
        <dbReference type="SAM" id="MobiDB-lite"/>
    </source>
</evidence>
<feature type="compositionally biased region" description="Low complexity" evidence="1">
    <location>
        <begin position="242"/>
        <end position="255"/>
    </location>
</feature>
<organism evidence="2 3">
    <name type="scientific">Suillus luteus UH-Slu-Lm8-n1</name>
    <dbReference type="NCBI Taxonomy" id="930992"/>
    <lineage>
        <taxon>Eukaryota</taxon>
        <taxon>Fungi</taxon>
        <taxon>Dikarya</taxon>
        <taxon>Basidiomycota</taxon>
        <taxon>Agaricomycotina</taxon>
        <taxon>Agaricomycetes</taxon>
        <taxon>Agaricomycetidae</taxon>
        <taxon>Boletales</taxon>
        <taxon>Suillineae</taxon>
        <taxon>Suillaceae</taxon>
        <taxon>Suillus</taxon>
    </lineage>
</organism>
<proteinExistence type="predicted"/>
<dbReference type="Proteomes" id="UP000054485">
    <property type="component" value="Unassembled WGS sequence"/>
</dbReference>
<reference evidence="3" key="2">
    <citation type="submission" date="2015-01" db="EMBL/GenBank/DDBJ databases">
        <title>Evolutionary Origins and Diversification of the Mycorrhizal Mutualists.</title>
        <authorList>
            <consortium name="DOE Joint Genome Institute"/>
            <consortium name="Mycorrhizal Genomics Consortium"/>
            <person name="Kohler A."/>
            <person name="Kuo A."/>
            <person name="Nagy L.G."/>
            <person name="Floudas D."/>
            <person name="Copeland A."/>
            <person name="Barry K.W."/>
            <person name="Cichocki N."/>
            <person name="Veneault-Fourrey C."/>
            <person name="LaButti K."/>
            <person name="Lindquist E.A."/>
            <person name="Lipzen A."/>
            <person name="Lundell T."/>
            <person name="Morin E."/>
            <person name="Murat C."/>
            <person name="Riley R."/>
            <person name="Ohm R."/>
            <person name="Sun H."/>
            <person name="Tunlid A."/>
            <person name="Henrissat B."/>
            <person name="Grigoriev I.V."/>
            <person name="Hibbett D.S."/>
            <person name="Martin F."/>
        </authorList>
    </citation>
    <scope>NUCLEOTIDE SEQUENCE [LARGE SCALE GENOMIC DNA]</scope>
    <source>
        <strain evidence="3">UH-Slu-Lm8-n1</strain>
    </source>
</reference>
<sequence length="278" mass="30333">MTPQPSWISYSNMQPPQGPNPHYHNTHPTAGPSRVQDDPKREKKKDISGKVGKEMLDCRDEGRHFTENISALHSAAMQLSSVQETRPLIDLCLYPISLERSALLAQHGFEEKHSLESIQTAYEEEQRPLEGIEERRRHAREEKEGEGTVNGTSPSFSPQYPLIFSPHQSDAESRSHITRKLRNKVGTSPPTPLTLRVENLLNGLLGSNAPVTTGPFTDPHSLSVDGWPSPFPFPLTAVTLTNPSSGAGASPGANGSRRRTKGAGLHSSMVGVGVQARA</sequence>
<dbReference type="InParanoid" id="A0A0D0B299"/>
<feature type="region of interest" description="Disordered" evidence="1">
    <location>
        <begin position="242"/>
        <end position="278"/>
    </location>
</feature>
<name>A0A0D0B299_9AGAM</name>
<protein>
    <submittedName>
        <fullName evidence="2">Uncharacterized protein</fullName>
    </submittedName>
</protein>
<dbReference type="AlphaFoldDB" id="A0A0D0B299"/>
<evidence type="ECO:0000313" key="3">
    <source>
        <dbReference type="Proteomes" id="UP000054485"/>
    </source>
</evidence>
<feature type="region of interest" description="Disordered" evidence="1">
    <location>
        <begin position="1"/>
        <end position="51"/>
    </location>
</feature>
<dbReference type="HOGENOM" id="CLU_071644_0_0_1"/>
<gene>
    <name evidence="2" type="ORF">CY34DRAFT_809744</name>
</gene>
<feature type="compositionally biased region" description="Polar residues" evidence="1">
    <location>
        <begin position="1"/>
        <end position="15"/>
    </location>
</feature>